<gene>
    <name evidence="10" type="ORF">SAMN05421809_1878</name>
</gene>
<evidence type="ECO:0000256" key="1">
    <source>
        <dbReference type="ARBA" id="ARBA00014114"/>
    </source>
</evidence>
<evidence type="ECO:0000259" key="9">
    <source>
        <dbReference type="Pfam" id="PF04068"/>
    </source>
</evidence>
<feature type="binding site" evidence="7">
    <location>
        <position position="126"/>
    </location>
    <ligand>
        <name>S-adenosyl-L-methionine</name>
        <dbReference type="ChEBI" id="CHEBI:59789"/>
    </ligand>
</feature>
<protein>
    <recommendedName>
        <fullName evidence="1 7">16S rRNA aminocarboxypropyltransferase</fullName>
        <ecNumber evidence="7">2.5.1.157</ecNumber>
    </recommendedName>
</protein>
<evidence type="ECO:0000256" key="5">
    <source>
        <dbReference type="ARBA" id="ARBA00022679"/>
    </source>
</evidence>
<dbReference type="PANTHER" id="PTHR20426:SF0">
    <property type="entry name" value="18S RRNA AMINOCARBOXYPROPYLTRANSFERASE"/>
    <property type="match status" value="1"/>
</dbReference>
<keyword evidence="6 7" id="KW-0949">S-adenosyl-L-methionine</keyword>
<evidence type="ECO:0000256" key="7">
    <source>
        <dbReference type="HAMAP-Rule" id="MF_01116"/>
    </source>
</evidence>
<dbReference type="STRING" id="588898.BB347_10720"/>
<keyword evidence="2 7" id="KW-0963">Cytoplasm</keyword>
<comment type="subcellular location">
    <subcellularLocation>
        <location evidence="7">Cytoplasm</location>
    </subcellularLocation>
</comment>
<feature type="binding site" evidence="7">
    <location>
        <position position="107"/>
    </location>
    <ligand>
        <name>S-adenosyl-L-methionine</name>
        <dbReference type="ChEBI" id="CHEBI:59789"/>
    </ligand>
</feature>
<comment type="function">
    <text evidence="7">Aminocarboxypropyltransferase that catalyzes the aminocarboxypropyl transfer on pseudouridine corresponding to position 914 in M.jannaschii 16S rRNA. It constitutes the last step in biosynthesis of the hypermodified N1-methyl-N3-(3-amino-3-carboxypropyl) pseudouridine (m1acp3-Psi).</text>
</comment>
<dbReference type="HAMAP" id="MF_01116">
    <property type="entry name" value="TSR3"/>
    <property type="match status" value="1"/>
</dbReference>
<comment type="catalytic activity">
    <reaction evidence="7">
        <text>an N(1)-methylpseudouridine in rRNA + S-adenosyl-L-methionine = N(1)-methyl-N(3)-[(3S)-3-amino-3-carboxypropyl]pseudouridine in rRNA + S-methyl-5'-thioadenosine + H(+)</text>
        <dbReference type="Rhea" id="RHEA:63296"/>
        <dbReference type="Rhea" id="RHEA-COMP:11634"/>
        <dbReference type="Rhea" id="RHEA-COMP:16310"/>
        <dbReference type="ChEBI" id="CHEBI:15378"/>
        <dbReference type="ChEBI" id="CHEBI:17509"/>
        <dbReference type="ChEBI" id="CHEBI:59789"/>
        <dbReference type="ChEBI" id="CHEBI:74890"/>
        <dbReference type="ChEBI" id="CHEBI:146234"/>
        <dbReference type="EC" id="2.5.1.157"/>
    </reaction>
</comment>
<feature type="binding site" evidence="7">
    <location>
        <position position="38"/>
    </location>
    <ligand>
        <name>S-adenosyl-L-methionine</name>
        <dbReference type="ChEBI" id="CHEBI:59789"/>
    </ligand>
</feature>
<evidence type="ECO:0000256" key="6">
    <source>
        <dbReference type="ARBA" id="ARBA00022691"/>
    </source>
</evidence>
<evidence type="ECO:0000256" key="3">
    <source>
        <dbReference type="ARBA" id="ARBA00022517"/>
    </source>
</evidence>
<evidence type="ECO:0000259" key="8">
    <source>
        <dbReference type="Pfam" id="PF04034"/>
    </source>
</evidence>
<dbReference type="EMBL" id="FTNP01000002">
    <property type="protein sequence ID" value="SIR67008.1"/>
    <property type="molecule type" value="Genomic_DNA"/>
</dbReference>
<keyword evidence="4 7" id="KW-0698">rRNA processing</keyword>
<feature type="domain" description="16S/18S rRNA aminocarboxypropyltransferase Tsr3 C-terminal" evidence="8">
    <location>
        <begin position="61"/>
        <end position="184"/>
    </location>
</feature>
<evidence type="ECO:0000313" key="11">
    <source>
        <dbReference type="Proteomes" id="UP000185687"/>
    </source>
</evidence>
<keyword evidence="11" id="KW-1185">Reference proteome</keyword>
<name>A0A1N7CTN0_9EURY</name>
<dbReference type="Proteomes" id="UP000185687">
    <property type="component" value="Unassembled WGS sequence"/>
</dbReference>
<evidence type="ECO:0000256" key="2">
    <source>
        <dbReference type="ARBA" id="ARBA00022490"/>
    </source>
</evidence>
<dbReference type="PANTHER" id="PTHR20426">
    <property type="entry name" value="RIBOSOME BIOGENESIS PROTEIN TSR3 HOMOLOG"/>
    <property type="match status" value="1"/>
</dbReference>
<feature type="domain" description="RNase L inhibitor RLI-like possible metal-binding" evidence="9">
    <location>
        <begin position="25"/>
        <end position="50"/>
    </location>
</feature>
<dbReference type="NCBIfam" id="NF002621">
    <property type="entry name" value="PRK02287.1"/>
    <property type="match status" value="1"/>
</dbReference>
<dbReference type="GO" id="GO:1904047">
    <property type="term" value="F:S-adenosyl-L-methionine binding"/>
    <property type="evidence" value="ECO:0007669"/>
    <property type="project" value="UniProtKB-UniRule"/>
</dbReference>
<comment type="caution">
    <text evidence="7">Lacks conserved residue(s) required for the propagation of feature annotation.</text>
</comment>
<reference evidence="10 11" key="1">
    <citation type="submission" date="2017-01" db="EMBL/GenBank/DDBJ databases">
        <authorList>
            <person name="Mah S.A."/>
            <person name="Swanson W.J."/>
            <person name="Moy G.W."/>
            <person name="Vacquier V.D."/>
        </authorList>
    </citation>
    <scope>NUCLEOTIDE SEQUENCE [LARGE SCALE GENOMIC DNA]</scope>
    <source>
        <strain evidence="10 11">CGMCC 1.8909</strain>
    </source>
</reference>
<dbReference type="GO" id="GO:0000455">
    <property type="term" value="P:enzyme-directed rRNA pseudouridine synthesis"/>
    <property type="evidence" value="ECO:0007669"/>
    <property type="project" value="UniProtKB-UniRule"/>
</dbReference>
<proteinExistence type="inferred from homology"/>
<keyword evidence="3 7" id="KW-0690">Ribosome biogenesis</keyword>
<dbReference type="AlphaFoldDB" id="A0A1N7CTN0"/>
<evidence type="ECO:0000256" key="4">
    <source>
        <dbReference type="ARBA" id="ARBA00022552"/>
    </source>
</evidence>
<evidence type="ECO:0000313" key="10">
    <source>
        <dbReference type="EMBL" id="SIR67008.1"/>
    </source>
</evidence>
<organism evidence="10 11">
    <name type="scientific">Natronorubrum daqingense</name>
    <dbReference type="NCBI Taxonomy" id="588898"/>
    <lineage>
        <taxon>Archaea</taxon>
        <taxon>Methanobacteriati</taxon>
        <taxon>Methanobacteriota</taxon>
        <taxon>Stenosarchaea group</taxon>
        <taxon>Halobacteria</taxon>
        <taxon>Halobacteriales</taxon>
        <taxon>Natrialbaceae</taxon>
        <taxon>Natronorubrum</taxon>
    </lineage>
</organism>
<dbReference type="Pfam" id="PF04068">
    <property type="entry name" value="Fer4_RLI"/>
    <property type="match status" value="1"/>
</dbReference>
<dbReference type="GO" id="GO:0005737">
    <property type="term" value="C:cytoplasm"/>
    <property type="evidence" value="ECO:0007669"/>
    <property type="project" value="UniProtKB-SubCell"/>
</dbReference>
<dbReference type="Pfam" id="PF04034">
    <property type="entry name" value="Ribo_biogen_C"/>
    <property type="match status" value="1"/>
</dbReference>
<dbReference type="InterPro" id="IPR007209">
    <property type="entry name" value="RNaseL-inhib-like_metal-bd_dom"/>
</dbReference>
<dbReference type="InterPro" id="IPR007177">
    <property type="entry name" value="Tsr3_C"/>
</dbReference>
<comment type="similarity">
    <text evidence="7">Belongs to the TDD superfamily. TSR3 family.</text>
</comment>
<dbReference type="GO" id="GO:0106388">
    <property type="term" value="F:rRNA small subunit aminocarboxypropyltransferase activity"/>
    <property type="evidence" value="ECO:0007669"/>
    <property type="project" value="UniProtKB-EC"/>
</dbReference>
<accession>A0A1N7CTN0</accession>
<sequence length="199" mass="22151">MLEAVATVIDWLFPGPIVFEAVECHVYYEGDDDPKKCTARRLEKFDEATLYRRMEQVPYGVVLNPHAEQALSPADLEDGLGTLVALDCSWESAEAASFRMNGVHRALPFLVAANPINYGRPFQLTTVEALAGACCIFDRYERAEALLEPFRWGETFLTLNEEPLRRYSECGDSSDVVAVQDEYLADEDPADESTATDGS</sequence>
<dbReference type="EC" id="2.5.1.157" evidence="7"/>
<feature type="binding site" evidence="7">
    <location>
        <position position="86"/>
    </location>
    <ligand>
        <name>S-adenosyl-L-methionine</name>
        <dbReference type="ChEBI" id="CHEBI:59789"/>
    </ligand>
</feature>
<keyword evidence="5 7" id="KW-0808">Transferase</keyword>
<dbReference type="InterPro" id="IPR022968">
    <property type="entry name" value="Tsr3-like"/>
</dbReference>